<reference evidence="1 2" key="1">
    <citation type="journal article" date="2012" name="Genome Biol.">
        <title>Genome and low-iron response of an oceanic diatom adapted to chronic iron limitation.</title>
        <authorList>
            <person name="Lommer M."/>
            <person name="Specht M."/>
            <person name="Roy A.S."/>
            <person name="Kraemer L."/>
            <person name="Andreson R."/>
            <person name="Gutowska M.A."/>
            <person name="Wolf J."/>
            <person name="Bergner S.V."/>
            <person name="Schilhabel M.B."/>
            <person name="Klostermeier U.C."/>
            <person name="Beiko R.G."/>
            <person name="Rosenstiel P."/>
            <person name="Hippler M."/>
            <person name="Laroche J."/>
        </authorList>
    </citation>
    <scope>NUCLEOTIDE SEQUENCE [LARGE SCALE GENOMIC DNA]</scope>
    <source>
        <strain evidence="1 2">CCMP1005</strain>
    </source>
</reference>
<organism evidence="1 2">
    <name type="scientific">Thalassiosira oceanica</name>
    <name type="common">Marine diatom</name>
    <dbReference type="NCBI Taxonomy" id="159749"/>
    <lineage>
        <taxon>Eukaryota</taxon>
        <taxon>Sar</taxon>
        <taxon>Stramenopiles</taxon>
        <taxon>Ochrophyta</taxon>
        <taxon>Bacillariophyta</taxon>
        <taxon>Coscinodiscophyceae</taxon>
        <taxon>Thalassiosirophycidae</taxon>
        <taxon>Thalassiosirales</taxon>
        <taxon>Thalassiosiraceae</taxon>
        <taxon>Thalassiosira</taxon>
    </lineage>
</organism>
<sequence length="170" mass="17961">MSVRQTPPRFERGGQRRNAQSVFVALPFSNATPEQCNGTVNGFLPAPLCGPPPRPSPLDLASLLQILQFREHGRSCCVLWGRIRPDNNPRRRGDRLMPPPPSRSPGAAAALLLSLLLASAPAVRAEGETAAAGIRTADDESAAGRASAFVRWFEESGGTFHPVSAGGGGL</sequence>
<evidence type="ECO:0000313" key="1">
    <source>
        <dbReference type="EMBL" id="EJK56750.1"/>
    </source>
</evidence>
<proteinExistence type="predicted"/>
<dbReference type="AlphaFoldDB" id="K0RUV6"/>
<dbReference type="Proteomes" id="UP000266841">
    <property type="component" value="Unassembled WGS sequence"/>
</dbReference>
<evidence type="ECO:0000313" key="2">
    <source>
        <dbReference type="Proteomes" id="UP000266841"/>
    </source>
</evidence>
<accession>K0RUV6</accession>
<name>K0RUV6_THAOC</name>
<dbReference type="EMBL" id="AGNL01030623">
    <property type="protein sequence ID" value="EJK56750.1"/>
    <property type="molecule type" value="Genomic_DNA"/>
</dbReference>
<protein>
    <submittedName>
        <fullName evidence="1">Uncharacterized protein</fullName>
    </submittedName>
</protein>
<keyword evidence="2" id="KW-1185">Reference proteome</keyword>
<gene>
    <name evidence="1" type="ORF">THAOC_23301</name>
</gene>
<comment type="caution">
    <text evidence="1">The sequence shown here is derived from an EMBL/GenBank/DDBJ whole genome shotgun (WGS) entry which is preliminary data.</text>
</comment>